<feature type="compositionally biased region" description="Low complexity" evidence="1">
    <location>
        <begin position="147"/>
        <end position="173"/>
    </location>
</feature>
<comment type="caution">
    <text evidence="2">The sequence shown here is derived from an EMBL/GenBank/DDBJ whole genome shotgun (WGS) entry which is preliminary data.</text>
</comment>
<dbReference type="EMBL" id="ATHL01000046">
    <property type="protein sequence ID" value="EQB18030.1"/>
    <property type="molecule type" value="Genomic_DNA"/>
</dbReference>
<sequence>MGFGKWFLVLAAGGIGAGVVVAGMTTGKMQKYPDAYALGGEHRGAARPAYGEPDDTAYALPGTDFDSEEDGEPENAGFGPSRGRMVILGGPGWVDDEGSAGAPRWSDEDDDASDERPFIAAPSQQAPRFLPPGPRGYLPQQSPPRPAMARPAPGRDSAADSAARAAGAAADVLAAERDGA</sequence>
<organism evidence="2 3">
    <name type="scientific">Novosphingobium lindaniclasticum LE124</name>
    <dbReference type="NCBI Taxonomy" id="1096930"/>
    <lineage>
        <taxon>Bacteria</taxon>
        <taxon>Pseudomonadati</taxon>
        <taxon>Pseudomonadota</taxon>
        <taxon>Alphaproteobacteria</taxon>
        <taxon>Sphingomonadales</taxon>
        <taxon>Sphingomonadaceae</taxon>
        <taxon>Novosphingobium</taxon>
    </lineage>
</organism>
<reference evidence="2 3" key="1">
    <citation type="journal article" date="2013" name="Genome Announc.">
        <title>Genome Sequence of Novosphingobium lindaniclasticum LE124T, Isolated from a Hexachlorocyclohexane Dumpsite.</title>
        <authorList>
            <person name="Saxena A."/>
            <person name="Nayyar N."/>
            <person name="Sangwan N."/>
            <person name="Kumari R."/>
            <person name="Khurana J.P."/>
            <person name="Lal R."/>
        </authorList>
    </citation>
    <scope>NUCLEOTIDE SEQUENCE [LARGE SCALE GENOMIC DNA]</scope>
    <source>
        <strain evidence="2 3">LE124</strain>
    </source>
</reference>
<proteinExistence type="predicted"/>
<dbReference type="AlphaFoldDB" id="T0J1L8"/>
<gene>
    <name evidence="2" type="ORF">L284_05725</name>
</gene>
<protein>
    <submittedName>
        <fullName evidence="2">Uncharacterized protein</fullName>
    </submittedName>
</protein>
<accession>T0J1L8</accession>
<feature type="region of interest" description="Disordered" evidence="1">
    <location>
        <begin position="44"/>
        <end position="180"/>
    </location>
</feature>
<evidence type="ECO:0000313" key="2">
    <source>
        <dbReference type="EMBL" id="EQB18030.1"/>
    </source>
</evidence>
<dbReference type="PATRIC" id="fig|1096930.3.peg.1131"/>
<keyword evidence="3" id="KW-1185">Reference proteome</keyword>
<evidence type="ECO:0000313" key="3">
    <source>
        <dbReference type="Proteomes" id="UP000015527"/>
    </source>
</evidence>
<dbReference type="RefSeq" id="WP_021233100.1">
    <property type="nucleotide sequence ID" value="NZ_ATHL01000046.1"/>
</dbReference>
<dbReference type="OrthoDB" id="7510051at2"/>
<name>T0J1L8_9SPHN</name>
<evidence type="ECO:0000256" key="1">
    <source>
        <dbReference type="SAM" id="MobiDB-lite"/>
    </source>
</evidence>
<dbReference type="Proteomes" id="UP000015527">
    <property type="component" value="Unassembled WGS sequence"/>
</dbReference>